<evidence type="ECO:0000313" key="9">
    <source>
        <dbReference type="EMBL" id="WOH13909.1"/>
    </source>
</evidence>
<evidence type="ECO:0000259" key="7">
    <source>
        <dbReference type="SMART" id="SM00385"/>
    </source>
</evidence>
<comment type="similarity">
    <text evidence="1">Belongs to the cyclin family. Cyclin D subfamily.</text>
</comment>
<dbReference type="Gene3D" id="1.10.472.10">
    <property type="entry name" value="Cyclin-like"/>
    <property type="match status" value="2"/>
</dbReference>
<dbReference type="GO" id="GO:0051301">
    <property type="term" value="P:cell division"/>
    <property type="evidence" value="ECO:0007669"/>
    <property type="project" value="UniProtKB-KW"/>
</dbReference>
<dbReference type="AlphaFoldDB" id="A0AAF1BBU4"/>
<keyword evidence="4" id="KW-0131">Cell cycle</keyword>
<feature type="compositionally biased region" description="Basic and acidic residues" evidence="6">
    <location>
        <begin position="295"/>
        <end position="311"/>
    </location>
</feature>
<dbReference type="Pfam" id="PF00134">
    <property type="entry name" value="Cyclin_N"/>
    <property type="match status" value="1"/>
</dbReference>
<keyword evidence="2" id="KW-0132">Cell division</keyword>
<dbReference type="SMART" id="SM01332">
    <property type="entry name" value="Cyclin_C"/>
    <property type="match status" value="1"/>
</dbReference>
<evidence type="ECO:0000256" key="6">
    <source>
        <dbReference type="SAM" id="MobiDB-lite"/>
    </source>
</evidence>
<dbReference type="InterPro" id="IPR013763">
    <property type="entry name" value="Cyclin-like_dom"/>
</dbReference>
<evidence type="ECO:0000256" key="5">
    <source>
        <dbReference type="RuleBase" id="RU000383"/>
    </source>
</evidence>
<evidence type="ECO:0000256" key="1">
    <source>
        <dbReference type="ARBA" id="ARBA00009065"/>
    </source>
</evidence>
<keyword evidence="3 5" id="KW-0195">Cyclin</keyword>
<protein>
    <recommendedName>
        <fullName evidence="11">Cyclin N-terminal domain-containing protein</fullName>
    </recommendedName>
</protein>
<feature type="region of interest" description="Disordered" evidence="6">
    <location>
        <begin position="292"/>
        <end position="311"/>
    </location>
</feature>
<dbReference type="CDD" id="cd20544">
    <property type="entry name" value="CYCLIN_AtCycD-like_rpt2"/>
    <property type="match status" value="1"/>
</dbReference>
<evidence type="ECO:0000313" key="10">
    <source>
        <dbReference type="Proteomes" id="UP000077755"/>
    </source>
</evidence>
<reference evidence="9" key="2">
    <citation type="submission" date="2022-03" db="EMBL/GenBank/DDBJ databases">
        <title>Draft title - Genomic analysis of global carrot germplasm unveils the trajectory of domestication and the origin of high carotenoid orange carrot.</title>
        <authorList>
            <person name="Iorizzo M."/>
            <person name="Ellison S."/>
            <person name="Senalik D."/>
            <person name="Macko-Podgorni A."/>
            <person name="Grzebelus D."/>
            <person name="Bostan H."/>
            <person name="Rolling W."/>
            <person name="Curaba J."/>
            <person name="Simon P."/>
        </authorList>
    </citation>
    <scope>NUCLEOTIDE SEQUENCE</scope>
    <source>
        <tissue evidence="9">Leaf</tissue>
    </source>
</reference>
<dbReference type="Pfam" id="PF02984">
    <property type="entry name" value="Cyclin_C"/>
    <property type="match status" value="1"/>
</dbReference>
<proteinExistence type="inferred from homology"/>
<feature type="domain" description="Cyclin C-terminal" evidence="8">
    <location>
        <begin position="188"/>
        <end position="300"/>
    </location>
</feature>
<name>A0AAF1BBU4_DAUCS</name>
<organism evidence="9 10">
    <name type="scientific">Daucus carota subsp. sativus</name>
    <name type="common">Carrot</name>
    <dbReference type="NCBI Taxonomy" id="79200"/>
    <lineage>
        <taxon>Eukaryota</taxon>
        <taxon>Viridiplantae</taxon>
        <taxon>Streptophyta</taxon>
        <taxon>Embryophyta</taxon>
        <taxon>Tracheophyta</taxon>
        <taxon>Spermatophyta</taxon>
        <taxon>Magnoliopsida</taxon>
        <taxon>eudicotyledons</taxon>
        <taxon>Gunneridae</taxon>
        <taxon>Pentapetalae</taxon>
        <taxon>asterids</taxon>
        <taxon>campanulids</taxon>
        <taxon>Apiales</taxon>
        <taxon>Apiaceae</taxon>
        <taxon>Apioideae</taxon>
        <taxon>Scandiceae</taxon>
        <taxon>Daucinae</taxon>
        <taxon>Daucus</taxon>
        <taxon>Daucus sect. Daucus</taxon>
    </lineage>
</organism>
<keyword evidence="10" id="KW-1185">Reference proteome</keyword>
<dbReference type="PROSITE" id="PS00292">
    <property type="entry name" value="CYCLINS"/>
    <property type="match status" value="1"/>
</dbReference>
<dbReference type="KEGG" id="dcr:108202233"/>
<dbReference type="PANTHER" id="PTHR10177">
    <property type="entry name" value="CYCLINS"/>
    <property type="match status" value="1"/>
</dbReference>
<evidence type="ECO:0000256" key="4">
    <source>
        <dbReference type="ARBA" id="ARBA00023306"/>
    </source>
</evidence>
<reference evidence="9" key="1">
    <citation type="journal article" date="2016" name="Nat. Genet.">
        <title>A high-quality carrot genome assembly provides new insights into carotenoid accumulation and asterid genome evolution.</title>
        <authorList>
            <person name="Iorizzo M."/>
            <person name="Ellison S."/>
            <person name="Senalik D."/>
            <person name="Zeng P."/>
            <person name="Satapoomin P."/>
            <person name="Huang J."/>
            <person name="Bowman M."/>
            <person name="Iovene M."/>
            <person name="Sanseverino W."/>
            <person name="Cavagnaro P."/>
            <person name="Yildiz M."/>
            <person name="Macko-Podgorni A."/>
            <person name="Moranska E."/>
            <person name="Grzebelus E."/>
            <person name="Grzebelus D."/>
            <person name="Ashrafi H."/>
            <person name="Zheng Z."/>
            <person name="Cheng S."/>
            <person name="Spooner D."/>
            <person name="Van Deynze A."/>
            <person name="Simon P."/>
        </authorList>
    </citation>
    <scope>NUCLEOTIDE SEQUENCE</scope>
    <source>
        <tissue evidence="9">Leaf</tissue>
    </source>
</reference>
<dbReference type="InterPro" id="IPR036915">
    <property type="entry name" value="Cyclin-like_sf"/>
</dbReference>
<dbReference type="InterPro" id="IPR048258">
    <property type="entry name" value="Cyclins_cyclin-box"/>
</dbReference>
<gene>
    <name evidence="9" type="ORF">DCAR_0933422</name>
</gene>
<dbReference type="Proteomes" id="UP000077755">
    <property type="component" value="Chromosome 9"/>
</dbReference>
<evidence type="ECO:0000259" key="8">
    <source>
        <dbReference type="SMART" id="SM01332"/>
    </source>
</evidence>
<accession>A0AAF1BBU4</accession>
<evidence type="ECO:0000256" key="3">
    <source>
        <dbReference type="ARBA" id="ARBA00023127"/>
    </source>
</evidence>
<dbReference type="InterPro" id="IPR006671">
    <property type="entry name" value="Cyclin_N"/>
</dbReference>
<feature type="domain" description="Cyclin-like" evidence="7">
    <location>
        <begin position="92"/>
        <end position="179"/>
    </location>
</feature>
<dbReference type="InterPro" id="IPR004367">
    <property type="entry name" value="Cyclin_C-dom"/>
</dbReference>
<sequence>MVPLELNNDHSHPQQETQGFSLESLICEENLEAFESFEEEANEKECNFDLVEKDLSWEDEEFVSLFHREKQTHVFPEEIDHSLVVARRRAIEWMLKVKAHFGFSCLTILLAINYFDRFLCSFQVEKNKPWMKHVAAVACVCLAAKIEETLVPPLPDLQVISDHMFKAKTIRQMELLVLSTLQWRMNTVTPFSFLDPIVRRLGLKSDLHCVIFKKCEALFLSAVSDGRFVRYLPSVLATSALLHVIRQVEPLNAVNYQNQLFNVLKSSKENISGCYELIGNISTTCSIDQKKSRKRNSEEMQDTKNETIDVF</sequence>
<evidence type="ECO:0008006" key="11">
    <source>
        <dbReference type="Google" id="ProtNLM"/>
    </source>
</evidence>
<dbReference type="InterPro" id="IPR039361">
    <property type="entry name" value="Cyclin"/>
</dbReference>
<dbReference type="SMART" id="SM00385">
    <property type="entry name" value="CYCLIN"/>
    <property type="match status" value="1"/>
</dbReference>
<dbReference type="EMBL" id="CP093351">
    <property type="protein sequence ID" value="WOH13909.1"/>
    <property type="molecule type" value="Genomic_DNA"/>
</dbReference>
<dbReference type="SUPFAM" id="SSF47954">
    <property type="entry name" value="Cyclin-like"/>
    <property type="match status" value="2"/>
</dbReference>
<evidence type="ECO:0000256" key="2">
    <source>
        <dbReference type="ARBA" id="ARBA00022618"/>
    </source>
</evidence>
<dbReference type="FunFam" id="1.10.472.10:FF:000060">
    <property type="entry name" value="D6-type cyclin"/>
    <property type="match status" value="1"/>
</dbReference>